<dbReference type="Gene3D" id="2.40.160.180">
    <property type="entry name" value="Carbohydrate-selective porin OprB"/>
    <property type="match status" value="1"/>
</dbReference>
<proteinExistence type="inferred from homology"/>
<accession>A0A0E3VUT3</accession>
<dbReference type="AlphaFoldDB" id="A0A0E3VUT3"/>
<dbReference type="PANTHER" id="PTHR37944">
    <property type="entry name" value="PORIN B"/>
    <property type="match status" value="1"/>
</dbReference>
<dbReference type="Proteomes" id="UP000063308">
    <property type="component" value="Chromosome"/>
</dbReference>
<protein>
    <submittedName>
        <fullName evidence="3">Uncharacterized protein</fullName>
    </submittedName>
</protein>
<dbReference type="FunFam" id="2.40.160.180:FF:000002">
    <property type="entry name" value="Porin"/>
    <property type="match status" value="1"/>
</dbReference>
<gene>
    <name evidence="3" type="ORF">NK6_4794</name>
</gene>
<organism evidence="3 4">
    <name type="scientific">Bradyrhizobium diazoefficiens</name>
    <dbReference type="NCBI Taxonomy" id="1355477"/>
    <lineage>
        <taxon>Bacteria</taxon>
        <taxon>Pseudomonadati</taxon>
        <taxon>Pseudomonadota</taxon>
        <taxon>Alphaproteobacteria</taxon>
        <taxon>Hyphomicrobiales</taxon>
        <taxon>Nitrobacteraceae</taxon>
        <taxon>Bradyrhizobium</taxon>
    </lineage>
</organism>
<dbReference type="GO" id="GO:0015288">
    <property type="term" value="F:porin activity"/>
    <property type="evidence" value="ECO:0007669"/>
    <property type="project" value="InterPro"/>
</dbReference>
<evidence type="ECO:0000313" key="4">
    <source>
        <dbReference type="Proteomes" id="UP000063308"/>
    </source>
</evidence>
<comment type="similarity">
    <text evidence="1 2">Belongs to the OprB family.</text>
</comment>
<dbReference type="GO" id="GO:0008643">
    <property type="term" value="P:carbohydrate transport"/>
    <property type="evidence" value="ECO:0007669"/>
    <property type="project" value="InterPro"/>
</dbReference>
<dbReference type="EMBL" id="AP014685">
    <property type="protein sequence ID" value="BAR57960.1"/>
    <property type="molecule type" value="Genomic_DNA"/>
</dbReference>
<dbReference type="InterPro" id="IPR052932">
    <property type="entry name" value="OprB_Porin"/>
</dbReference>
<dbReference type="PANTHER" id="PTHR37944:SF1">
    <property type="entry name" value="PORIN B"/>
    <property type="match status" value="1"/>
</dbReference>
<evidence type="ECO:0000256" key="1">
    <source>
        <dbReference type="ARBA" id="ARBA00008769"/>
    </source>
</evidence>
<evidence type="ECO:0000256" key="2">
    <source>
        <dbReference type="RuleBase" id="RU363072"/>
    </source>
</evidence>
<evidence type="ECO:0000313" key="3">
    <source>
        <dbReference type="EMBL" id="BAR57960.1"/>
    </source>
</evidence>
<dbReference type="Pfam" id="PF04966">
    <property type="entry name" value="OprB"/>
    <property type="match status" value="1"/>
</dbReference>
<reference evidence="3 4" key="1">
    <citation type="submission" date="2014-11" db="EMBL/GenBank/DDBJ databases">
        <title>Symbiosis island explosion on the genome of extra-slow-growing strains of soybean bradyrhizobia with massive insertion sequences.</title>
        <authorList>
            <person name="Iida T."/>
            <person name="Minamisawa K."/>
        </authorList>
    </citation>
    <scope>NUCLEOTIDE SEQUENCE [LARGE SCALE GENOMIC DNA]</scope>
    <source>
        <strain evidence="3 4">NK6</strain>
    </source>
</reference>
<dbReference type="InterPro" id="IPR038673">
    <property type="entry name" value="OprB_sf"/>
</dbReference>
<dbReference type="OMA" id="KEDDAYN"/>
<dbReference type="InterPro" id="IPR007049">
    <property type="entry name" value="Carb-sel_porin_OprB"/>
</dbReference>
<dbReference type="GO" id="GO:0016020">
    <property type="term" value="C:membrane"/>
    <property type="evidence" value="ECO:0007669"/>
    <property type="project" value="InterPro"/>
</dbReference>
<name>A0A0E3VUT3_9BRAD</name>
<sequence>MPHAAASSLRANQAAYSWPADMDPNYAMRDCLLATTSPRTYSATAALSFNLRPRGKQSGLAIALSLAACLVGNPVLAQTASGLDPSNHPVDQASKRGKTSDRAAKLPIDLICQAIRPPAPARAAGPGVPLEKRGNADRAAQTRPQKTIDPFQRYDNLREKGLWFPIPGPADTIDQDKGGVRSALADVGIGYIGWTHNSFASNQLPHAARSTIANQLYMGQNPTFASANFMIVTYDLSRFGIADGQIVVGAEQQYWTWDRPGPDRVGLNTLAYYQTFFNRTLELKLGYLRNQNEFTGTLFGGITGSNMSALFQAGMSTNAAPTPAANLKYNFDARLYNKVSVQRSISPDGAYAHITENPTGLKWSTANAGILLVEEAGYKSKAAPGVPDTWLRAGVGLNRSRYTNLADPKQQRESGNNFHYIAADRQLWQSDALGSPSRGIYGGFSVMGAPPERNRISRYYELRLYAKGPFDSRPSDLIALVATNTAWSKLAVDAALAKGQLAHRDSTAVTGTYIAHLAPGIYASVGLSYIHYPTIITHTPQTEHALNLLISTLIFF</sequence>